<sequence>MSFAPFEQTQLPTPSDTPKAMEQDEPSPTSYPNHSTTWTPVDSTTPVTTNPSKKRWRDDSHLDPEVDGSYFAPARPPAPVPEEEPIYGAGMTLINPMMGMSVSAESQTGTWYEEKSQEKASEDEAVATQLRPEMPSSRKSVRLTPNSMRLPIDFSAASAPASPPKTAVDRQGFDEVTLALGIGWTKMAAEDDSIQAAARGWARYLDNHFARHIHGAQIILKSSGLNAYLVEAQEGYFLFGESLLEGKLVGRSWETCLRNLKAQPIIFEGEEVLRAERTPGPEAAQAEPAQQNILENWADYNRLNNPQLVAVANGGMDLD</sequence>
<protein>
    <submittedName>
        <fullName evidence="2">Uncharacterized protein</fullName>
    </submittedName>
</protein>
<dbReference type="RefSeq" id="XP_007735124.1">
    <property type="nucleotide sequence ID" value="XM_007736934.1"/>
</dbReference>
<keyword evidence="3" id="KW-1185">Reference proteome</keyword>
<accession>W9Y190</accession>
<feature type="compositionally biased region" description="Polar residues" evidence="1">
    <location>
        <begin position="7"/>
        <end position="16"/>
    </location>
</feature>
<reference evidence="2 3" key="1">
    <citation type="submission" date="2013-03" db="EMBL/GenBank/DDBJ databases">
        <title>The Genome Sequence of Capronia epimyces CBS 606.96.</title>
        <authorList>
            <consortium name="The Broad Institute Genomics Platform"/>
            <person name="Cuomo C."/>
            <person name="de Hoog S."/>
            <person name="Gorbushina A."/>
            <person name="Walker B."/>
            <person name="Young S.K."/>
            <person name="Zeng Q."/>
            <person name="Gargeya S."/>
            <person name="Fitzgerald M."/>
            <person name="Haas B."/>
            <person name="Abouelleil A."/>
            <person name="Allen A.W."/>
            <person name="Alvarado L."/>
            <person name="Arachchi H.M."/>
            <person name="Berlin A.M."/>
            <person name="Chapman S.B."/>
            <person name="Gainer-Dewar J."/>
            <person name="Goldberg J."/>
            <person name="Griggs A."/>
            <person name="Gujja S."/>
            <person name="Hansen M."/>
            <person name="Howarth C."/>
            <person name="Imamovic A."/>
            <person name="Ireland A."/>
            <person name="Larimer J."/>
            <person name="McCowan C."/>
            <person name="Murphy C."/>
            <person name="Pearson M."/>
            <person name="Poon T.W."/>
            <person name="Priest M."/>
            <person name="Roberts A."/>
            <person name="Saif S."/>
            <person name="Shea T."/>
            <person name="Sisk P."/>
            <person name="Sykes S."/>
            <person name="Wortman J."/>
            <person name="Nusbaum C."/>
            <person name="Birren B."/>
        </authorList>
    </citation>
    <scope>NUCLEOTIDE SEQUENCE [LARGE SCALE GENOMIC DNA]</scope>
    <source>
        <strain evidence="2 3">CBS 606.96</strain>
    </source>
</reference>
<dbReference type="HOGENOM" id="CLU_047454_0_0_1"/>
<feature type="region of interest" description="Disordered" evidence="1">
    <location>
        <begin position="1"/>
        <end position="80"/>
    </location>
</feature>
<dbReference type="eggNOG" id="ENOG502SUJQ">
    <property type="taxonomic scope" value="Eukaryota"/>
</dbReference>
<evidence type="ECO:0000313" key="3">
    <source>
        <dbReference type="Proteomes" id="UP000019478"/>
    </source>
</evidence>
<name>W9Y190_9EURO</name>
<comment type="caution">
    <text evidence="2">The sequence shown here is derived from an EMBL/GenBank/DDBJ whole genome shotgun (WGS) entry which is preliminary data.</text>
</comment>
<organism evidence="2 3">
    <name type="scientific">Capronia epimyces CBS 606.96</name>
    <dbReference type="NCBI Taxonomy" id="1182542"/>
    <lineage>
        <taxon>Eukaryota</taxon>
        <taxon>Fungi</taxon>
        <taxon>Dikarya</taxon>
        <taxon>Ascomycota</taxon>
        <taxon>Pezizomycotina</taxon>
        <taxon>Eurotiomycetes</taxon>
        <taxon>Chaetothyriomycetidae</taxon>
        <taxon>Chaetothyriales</taxon>
        <taxon>Herpotrichiellaceae</taxon>
        <taxon>Capronia</taxon>
    </lineage>
</organism>
<evidence type="ECO:0000256" key="1">
    <source>
        <dbReference type="SAM" id="MobiDB-lite"/>
    </source>
</evidence>
<evidence type="ECO:0000313" key="2">
    <source>
        <dbReference type="EMBL" id="EXJ83001.1"/>
    </source>
</evidence>
<dbReference type="AlphaFoldDB" id="W9Y190"/>
<gene>
    <name evidence="2" type="ORF">A1O3_06818</name>
</gene>
<proteinExistence type="predicted"/>
<feature type="compositionally biased region" description="Polar residues" evidence="1">
    <location>
        <begin position="26"/>
        <end position="51"/>
    </location>
</feature>
<dbReference type="Proteomes" id="UP000019478">
    <property type="component" value="Unassembled WGS sequence"/>
</dbReference>
<dbReference type="GeneID" id="19170924"/>
<dbReference type="EMBL" id="AMGY01000005">
    <property type="protein sequence ID" value="EXJ83001.1"/>
    <property type="molecule type" value="Genomic_DNA"/>
</dbReference>
<dbReference type="OrthoDB" id="5359669at2759"/>